<dbReference type="PANTHER" id="PTHR23257">
    <property type="entry name" value="SERINE-THREONINE PROTEIN KINASE"/>
    <property type="match status" value="1"/>
</dbReference>
<dbReference type="RefSeq" id="XP_071935171.1">
    <property type="nucleotide sequence ID" value="XM_072079070.1"/>
</dbReference>
<dbReference type="Pfam" id="PF07714">
    <property type="entry name" value="PK_Tyr_Ser-Thr"/>
    <property type="match status" value="1"/>
</dbReference>
<evidence type="ECO:0000313" key="9">
    <source>
        <dbReference type="RefSeq" id="XP_071935169.1"/>
    </source>
</evidence>
<evidence type="ECO:0000256" key="6">
    <source>
        <dbReference type="PROSITE-ProRule" id="PRU10141"/>
    </source>
</evidence>
<keyword evidence="4 9" id="KW-0418">Kinase</keyword>
<keyword evidence="8" id="KW-1185">Reference proteome</keyword>
<dbReference type="InterPro" id="IPR001245">
    <property type="entry name" value="Ser-Thr/Tyr_kinase_cat_dom"/>
</dbReference>
<reference evidence="9 10" key="1">
    <citation type="submission" date="2025-05" db="UniProtKB">
        <authorList>
            <consortium name="RefSeq"/>
        </authorList>
    </citation>
    <scope>IDENTIFICATION</scope>
    <source>
        <tissue evidence="9 10">Leaves</tissue>
    </source>
</reference>
<evidence type="ECO:0000259" key="7">
    <source>
        <dbReference type="PROSITE" id="PS50011"/>
    </source>
</evidence>
<dbReference type="GeneID" id="113731080"/>
<protein>
    <submittedName>
        <fullName evidence="9 10">Serine/threonine-protein kinase EDR1 isoform X1</fullName>
    </submittedName>
</protein>
<dbReference type="PROSITE" id="PS50011">
    <property type="entry name" value="PROTEIN_KINASE_DOM"/>
    <property type="match status" value="1"/>
</dbReference>
<sequence length="830" mass="93968">MEKVHLNSLVSPEVTSNIRGSPTMLELEGAIQRESQSLWATGKLAEPIPDGFYFITPERRFTEFYDSIPSLGELQYLDSEGFAPNVILVDTNKDKKLSMMKQLALTLVKGLSSSPTAMIKKIAGLVFDFYKSPISEPHNAKGSLEEVCRQLENHGIQMLCQIKHGSCQSRAILFKVLADSVGIDSKLVVGLPREGVMDRTDSYKHMSVTVFLDSVEFLVDLVRVPGKLAPCTSEAIFFSHMIASRESESALNSYDSPMEPCSPICGYTGQVDLECTELEEFLQPSYRSKLEASTSFSGPSMRGVLAQSKAIAERSLSHSDPNVTNSFWWLNQKNMIVEPNTATSSPDPYSFQGPGRSILGGRRYSFRDYCNDVTTSRSAGASPTEARRRRRQCISMVPEIGDDIVRAVRAMNEALKRNRFPKEYLYASSSCSRREKDDNSDLEETVSKLHPDHRGERVTGYNFHEKQMNSEKAISLPSSPRYFTHHASGRCEAKESIRGPDMISTMNKMLEIPKILNKKLFPFEEWNIEFSELTIQTRIGIGFFGEVFHGIWNGIQVAVKVFLEQDLTLENIEDFCTEISILSRVRHPNVILFLGACTKPPRLSMVTEYMEMGSLYYLIHVSGQKKKLSWRRRLKMLCDICRGLLCLHRMKIVHRDLKSANCLVNKHWTVKICDFGLSRVLMTTPMKDYSSAGTPEWMAPELIRNEPFTEKCDIFSFGVIIWELCTLNKPWHGVPSVQIVGLSQMNGLAVRIFFRTYLTMSPHCANCYISISFLEISMKWQDVHLRYCESGYFRLSVLLSFEGVNSSSNQTIYSVESFAEAKIDNCHSRN</sequence>
<proteinExistence type="predicted"/>
<accession>A0ABM4WTQ9</accession>
<evidence type="ECO:0000256" key="4">
    <source>
        <dbReference type="ARBA" id="ARBA00022777"/>
    </source>
</evidence>
<dbReference type="Proteomes" id="UP001652660">
    <property type="component" value="Chromosome 2e"/>
</dbReference>
<dbReference type="InterPro" id="IPR017441">
    <property type="entry name" value="Protein_kinase_ATP_BS"/>
</dbReference>
<dbReference type="CDD" id="cd13999">
    <property type="entry name" value="STKc_MAP3K-like"/>
    <property type="match status" value="1"/>
</dbReference>
<evidence type="ECO:0000313" key="8">
    <source>
        <dbReference type="Proteomes" id="UP001652660"/>
    </source>
</evidence>
<evidence type="ECO:0000256" key="2">
    <source>
        <dbReference type="ARBA" id="ARBA00022679"/>
    </source>
</evidence>
<dbReference type="SUPFAM" id="SSF56112">
    <property type="entry name" value="Protein kinase-like (PK-like)"/>
    <property type="match status" value="1"/>
</dbReference>
<dbReference type="InterPro" id="IPR055164">
    <property type="entry name" value="EDR1/CTR1/ARMC3-like_pept-like"/>
</dbReference>
<gene>
    <name evidence="9 10 11" type="primary">LOC113731080</name>
</gene>
<evidence type="ECO:0000256" key="5">
    <source>
        <dbReference type="ARBA" id="ARBA00022840"/>
    </source>
</evidence>
<keyword evidence="3 6" id="KW-0547">Nucleotide-binding</keyword>
<dbReference type="PROSITE" id="PS00108">
    <property type="entry name" value="PROTEIN_KINASE_ST"/>
    <property type="match status" value="1"/>
</dbReference>
<evidence type="ECO:0000313" key="10">
    <source>
        <dbReference type="RefSeq" id="XP_071935170.1"/>
    </source>
</evidence>
<dbReference type="PANTHER" id="PTHR23257:SF821">
    <property type="entry name" value="ATP BINDING PROTEIN"/>
    <property type="match status" value="1"/>
</dbReference>
<dbReference type="PRINTS" id="PR00109">
    <property type="entry name" value="TYRKINASE"/>
</dbReference>
<keyword evidence="1" id="KW-0723">Serine/threonine-protein kinase</keyword>
<dbReference type="InterPro" id="IPR008271">
    <property type="entry name" value="Ser/Thr_kinase_AS"/>
</dbReference>
<dbReference type="InterPro" id="IPR050167">
    <property type="entry name" value="Ser_Thr_protein_kinase"/>
</dbReference>
<dbReference type="PROSITE" id="PS00107">
    <property type="entry name" value="PROTEIN_KINASE_ATP"/>
    <property type="match status" value="1"/>
</dbReference>
<dbReference type="Gene3D" id="3.30.200.20">
    <property type="entry name" value="Phosphorylase Kinase, domain 1"/>
    <property type="match status" value="1"/>
</dbReference>
<dbReference type="InterPro" id="IPR000719">
    <property type="entry name" value="Prot_kinase_dom"/>
</dbReference>
<feature type="binding site" evidence="6">
    <location>
        <position position="560"/>
    </location>
    <ligand>
        <name>ATP</name>
        <dbReference type="ChEBI" id="CHEBI:30616"/>
    </ligand>
</feature>
<organism evidence="8 10">
    <name type="scientific">Coffea arabica</name>
    <name type="common">Arabian coffee</name>
    <dbReference type="NCBI Taxonomy" id="13443"/>
    <lineage>
        <taxon>Eukaryota</taxon>
        <taxon>Viridiplantae</taxon>
        <taxon>Streptophyta</taxon>
        <taxon>Embryophyta</taxon>
        <taxon>Tracheophyta</taxon>
        <taxon>Spermatophyta</taxon>
        <taxon>Magnoliopsida</taxon>
        <taxon>eudicotyledons</taxon>
        <taxon>Gunneridae</taxon>
        <taxon>Pentapetalae</taxon>
        <taxon>asterids</taxon>
        <taxon>lamiids</taxon>
        <taxon>Gentianales</taxon>
        <taxon>Rubiaceae</taxon>
        <taxon>Ixoroideae</taxon>
        <taxon>Gardenieae complex</taxon>
        <taxon>Bertiereae - Coffeeae clade</taxon>
        <taxon>Coffeeae</taxon>
        <taxon>Coffea</taxon>
    </lineage>
</organism>
<evidence type="ECO:0000256" key="3">
    <source>
        <dbReference type="ARBA" id="ARBA00022741"/>
    </source>
</evidence>
<dbReference type="GO" id="GO:0016301">
    <property type="term" value="F:kinase activity"/>
    <property type="evidence" value="ECO:0007669"/>
    <property type="project" value="UniProtKB-KW"/>
</dbReference>
<keyword evidence="5 6" id="KW-0067">ATP-binding</keyword>
<dbReference type="RefSeq" id="XP_071935170.1">
    <property type="nucleotide sequence ID" value="XM_072079069.1"/>
</dbReference>
<feature type="domain" description="Protein kinase" evidence="7">
    <location>
        <begin position="533"/>
        <end position="830"/>
    </location>
</feature>
<evidence type="ECO:0000256" key="1">
    <source>
        <dbReference type="ARBA" id="ARBA00022527"/>
    </source>
</evidence>
<name>A0ABM4WTQ9_COFAR</name>
<keyword evidence="2" id="KW-0808">Transferase</keyword>
<dbReference type="Gene3D" id="1.10.510.10">
    <property type="entry name" value="Transferase(Phosphotransferase) domain 1"/>
    <property type="match status" value="1"/>
</dbReference>
<dbReference type="SMART" id="SM00220">
    <property type="entry name" value="S_TKc"/>
    <property type="match status" value="1"/>
</dbReference>
<evidence type="ECO:0000313" key="11">
    <source>
        <dbReference type="RefSeq" id="XP_071935171.1"/>
    </source>
</evidence>
<dbReference type="Pfam" id="PF14381">
    <property type="entry name" value="EDR1_CTR1_ARMC3_pept"/>
    <property type="match status" value="1"/>
</dbReference>
<dbReference type="RefSeq" id="XP_071935169.1">
    <property type="nucleotide sequence ID" value="XM_072079068.1"/>
</dbReference>
<dbReference type="InterPro" id="IPR011009">
    <property type="entry name" value="Kinase-like_dom_sf"/>
</dbReference>